<dbReference type="GO" id="GO:0005794">
    <property type="term" value="C:Golgi apparatus"/>
    <property type="evidence" value="ECO:0007669"/>
    <property type="project" value="TreeGrafter"/>
</dbReference>
<feature type="compositionally biased region" description="Polar residues" evidence="1">
    <location>
        <begin position="1"/>
        <end position="10"/>
    </location>
</feature>
<evidence type="ECO:0000313" key="5">
    <source>
        <dbReference type="Proteomes" id="UP000276864"/>
    </source>
</evidence>
<accession>A0A3M6YVW5</accession>
<proteinExistence type="predicted"/>
<reference evidence="4 5" key="1">
    <citation type="journal article" date="2018" name="BMC Genomics">
        <title>Genomic evidence for intraspecific hybridization in a clonal and extremely halotolerant yeast.</title>
        <authorList>
            <person name="Gostincar C."/>
            <person name="Stajich J.E."/>
            <person name="Zupancic J."/>
            <person name="Zalar P."/>
            <person name="Gunde-Cimerman N."/>
        </authorList>
    </citation>
    <scope>NUCLEOTIDE SEQUENCE [LARGE SCALE GENOMIC DNA]</scope>
    <source>
        <strain evidence="3 5">EXF-6651</strain>
        <strain evidence="2 4">EXF-6669</strain>
    </source>
</reference>
<dbReference type="EMBL" id="QWIL01002853">
    <property type="protein sequence ID" value="RMX92053.1"/>
    <property type="molecule type" value="Genomic_DNA"/>
</dbReference>
<dbReference type="PANTHER" id="PTHR21581">
    <property type="entry name" value="D-ALANYL-D-ALANINE CARBOXYPEPTIDASE"/>
    <property type="match status" value="1"/>
</dbReference>
<evidence type="ECO:0000313" key="4">
    <source>
        <dbReference type="Proteomes" id="UP000271337"/>
    </source>
</evidence>
<organism evidence="3 5">
    <name type="scientific">Hortaea werneckii</name>
    <name type="common">Black yeast</name>
    <name type="synonym">Cladosporium werneckii</name>
    <dbReference type="NCBI Taxonomy" id="91943"/>
    <lineage>
        <taxon>Eukaryota</taxon>
        <taxon>Fungi</taxon>
        <taxon>Dikarya</taxon>
        <taxon>Ascomycota</taxon>
        <taxon>Pezizomycotina</taxon>
        <taxon>Dothideomycetes</taxon>
        <taxon>Dothideomycetidae</taxon>
        <taxon>Mycosphaerellales</taxon>
        <taxon>Teratosphaeriaceae</taxon>
        <taxon>Hortaea</taxon>
    </lineage>
</organism>
<gene>
    <name evidence="3" type="ORF">D0866_14948</name>
    <name evidence="2" type="ORF">D0867_14729</name>
</gene>
<dbReference type="OrthoDB" id="428342at2759"/>
<dbReference type="PANTHER" id="PTHR21581:SF6">
    <property type="entry name" value="TRAFFICKING PROTEIN PARTICLE COMPLEX SUBUNIT 12"/>
    <property type="match status" value="1"/>
</dbReference>
<dbReference type="EMBL" id="QWIM01002855">
    <property type="protein sequence ID" value="RMY07178.1"/>
    <property type="molecule type" value="Genomic_DNA"/>
</dbReference>
<dbReference type="GO" id="GO:0030008">
    <property type="term" value="C:TRAPP complex"/>
    <property type="evidence" value="ECO:0007669"/>
    <property type="project" value="TreeGrafter"/>
</dbReference>
<feature type="region of interest" description="Disordered" evidence="1">
    <location>
        <begin position="1"/>
        <end position="85"/>
    </location>
</feature>
<protein>
    <recommendedName>
        <fullName evidence="6">Trafficking protein particle complex subunit 12</fullName>
    </recommendedName>
</protein>
<sequence length="438" mass="47456">MTDSPNSPTGSVRRHGRNISTPLMRRSTKGPLDAVDEYLCQAQNALSPLGEPASKSPVDPESASASARTPSGKGPVSPPPAGLPHRLKTGIDLRFLQDPNLYHPLPTSDVATAFWDSTQQPPPGTALAGLLKGGHFRRAADGAVNELRRCSSDDTTQILKLLYTRFACLVLVSRPDIAAQEALPLLDFLARNAGGANDVTTVVPWELRLLLVRLQSVGAQDGGRRGIMGLYTLAAEARVHAKESDQDENLLQLWRQRLDDLGLRVADALVEMGELETANRHLDTLSPPHMVDDITYRKALLKARVGDVDGAQACVNNLNDTKQQNKLHALLKVADGEVAQAADSWQSQHESDASALDANNWAVSMLYTGRITTAYEVFEKLANDHSGFPALLFNLGTVYELCTERAVERKSALAQSMAAKPPSPDCGGWEKATFDFKL</sequence>
<comment type="caution">
    <text evidence="3">The sequence shown here is derived from an EMBL/GenBank/DDBJ whole genome shotgun (WGS) entry which is preliminary data.</text>
</comment>
<evidence type="ECO:0000256" key="1">
    <source>
        <dbReference type="SAM" id="MobiDB-lite"/>
    </source>
</evidence>
<name>A0A3M6YVW5_HORWE</name>
<evidence type="ECO:0000313" key="2">
    <source>
        <dbReference type="EMBL" id="RMX92053.1"/>
    </source>
</evidence>
<dbReference type="Proteomes" id="UP000276864">
    <property type="component" value="Unassembled WGS sequence"/>
</dbReference>
<dbReference type="AlphaFoldDB" id="A0A3M6YVW5"/>
<evidence type="ECO:0008006" key="6">
    <source>
        <dbReference type="Google" id="ProtNLM"/>
    </source>
</evidence>
<evidence type="ECO:0000313" key="3">
    <source>
        <dbReference type="EMBL" id="RMY07178.1"/>
    </source>
</evidence>
<dbReference type="Proteomes" id="UP000271337">
    <property type="component" value="Unassembled WGS sequence"/>
</dbReference>